<dbReference type="AlphaFoldDB" id="A0A540WYB2"/>
<dbReference type="OrthoDB" id="9790161at2"/>
<protein>
    <submittedName>
        <fullName evidence="1">Phage tail protein</fullName>
    </submittedName>
</protein>
<dbReference type="PANTHER" id="PTHR38009:SF1">
    <property type="entry name" value="CONSERVED HYPOTHETICAL PHAGE TAIL PROTEIN"/>
    <property type="match status" value="1"/>
</dbReference>
<evidence type="ECO:0000313" key="2">
    <source>
        <dbReference type="Proteomes" id="UP000315369"/>
    </source>
</evidence>
<organism evidence="1 2">
    <name type="scientific">Myxococcus llanfairpwllgwyngyllgogerychwyrndrobwllllantysiliogogogochensis</name>
    <dbReference type="NCBI Taxonomy" id="2590453"/>
    <lineage>
        <taxon>Bacteria</taxon>
        <taxon>Pseudomonadati</taxon>
        <taxon>Myxococcota</taxon>
        <taxon>Myxococcia</taxon>
        <taxon>Myxococcales</taxon>
        <taxon>Cystobacterineae</taxon>
        <taxon>Myxococcaceae</taxon>
        <taxon>Myxococcus</taxon>
    </lineage>
</organism>
<dbReference type="Proteomes" id="UP000315369">
    <property type="component" value="Unassembled WGS sequence"/>
</dbReference>
<dbReference type="PANTHER" id="PTHR38009">
    <property type="entry name" value="CONSERVED HYPOTHETICAL PHAGE TAIL PROTEIN"/>
    <property type="match status" value="1"/>
</dbReference>
<accession>A0A540WYB2</accession>
<dbReference type="GO" id="GO:0005198">
    <property type="term" value="F:structural molecule activity"/>
    <property type="evidence" value="ECO:0007669"/>
    <property type="project" value="InterPro"/>
</dbReference>
<dbReference type="InterPro" id="IPR011747">
    <property type="entry name" value="CHP02241"/>
</dbReference>
<dbReference type="RefSeq" id="WP_141644330.1">
    <property type="nucleotide sequence ID" value="NZ_VIFM01000082.1"/>
</dbReference>
<dbReference type="NCBIfam" id="TIGR02241">
    <property type="entry name" value="conserved hypothetical phage tail region protein"/>
    <property type="match status" value="1"/>
</dbReference>
<comment type="caution">
    <text evidence="1">The sequence shown here is derived from an EMBL/GenBank/DDBJ whole genome shotgun (WGS) entry which is preliminary data.</text>
</comment>
<reference evidence="1 2" key="1">
    <citation type="submission" date="2019-06" db="EMBL/GenBank/DDBJ databases">
        <authorList>
            <person name="Livingstone P."/>
            <person name="Whitworth D."/>
        </authorList>
    </citation>
    <scope>NUCLEOTIDE SEQUENCE [LARGE SCALE GENOMIC DNA]</scope>
    <source>
        <strain evidence="1 2">AM401</strain>
    </source>
</reference>
<dbReference type="InterPro" id="IPR010667">
    <property type="entry name" value="Phage_T4_Gp19"/>
</dbReference>
<sequence>MAGEVQNDIWPLPKFYFSVQLGDDTSVSFQEVDGLETETQVIEYRHGNNPSFFPIKMPGLGKVGNVKMRKGIFINDARFWDWYNEIKMNTIARRTVIISLLDEQGAPKMTWTLNNAWPTKLSGTDLKSEGNEVAVESLEVAFETLVVAAP</sequence>
<dbReference type="Pfam" id="PF06841">
    <property type="entry name" value="Phage_T4_gp19"/>
    <property type="match status" value="1"/>
</dbReference>
<proteinExistence type="predicted"/>
<evidence type="ECO:0000313" key="1">
    <source>
        <dbReference type="EMBL" id="TQF13978.1"/>
    </source>
</evidence>
<dbReference type="EMBL" id="VIFM01000082">
    <property type="protein sequence ID" value="TQF13978.1"/>
    <property type="molecule type" value="Genomic_DNA"/>
</dbReference>
<name>A0A540WYB2_9BACT</name>
<keyword evidence="2" id="KW-1185">Reference proteome</keyword>
<gene>
    <name evidence="1" type="ORF">FJV41_21145</name>
</gene>